<feature type="region of interest" description="Disordered" evidence="1">
    <location>
        <begin position="1"/>
        <end position="168"/>
    </location>
</feature>
<feature type="compositionally biased region" description="Low complexity" evidence="1">
    <location>
        <begin position="70"/>
        <end position="91"/>
    </location>
</feature>
<feature type="compositionally biased region" description="Gly residues" evidence="1">
    <location>
        <begin position="98"/>
        <end position="107"/>
    </location>
</feature>
<sequence>MSQPPPPNQPPGPPGEQPEQPPAAQGGFGPPVPPPAPPSGTPSYGTPAPEAGEGDPRTPPSSPAVPPQGQPGQPGYGYPQTPGTPPAAAGYGYPGTPPGGAGYGFPQGGPTPPASQQATLGGGFQATPPAGPYASPPTAGGQAGFGAPGAPGVPGPGGFVPPGSPGGSKRPPVWALVLGVVLVVLLAGGGTWFLVSDGDKNTSAENRDAGGGDPDPEGGAEGGGGEGGGGTLPAEPIQSSLAWEVPPIEVATDEILVRSKGAWFVDDALVRVLGNELISYDLATGQENWTLPFELSGGDCNASPNVDENRIAILQGRDCEVVSVVDIAAGEEITSIPLNSSITPDQYDYPAILGDTVAVSWGIGGGGYQISTGDQLWVSSTETRDCAEVSYMVVEQEFVSLMECGWLGEEGGSVRATDEAGNPTWEFEFTEFEGEPIEVRSLISVSPLTLLINVGEELTDGSEKIVVVNEDRTDFQHVLDYDSTRYVTPCETLMFPSCPLGVVHEGYLYLATNDVAGDNAVVAFNLSTGQAEYEADAINGGAIRPFAVQDGKILAYQPADYELEGMVVALDPEEESVSAVMALDRAAREKEYAMMGGGMFPHDNLPMWHENTLVLVDRTTYEDEESPPSVLAYR</sequence>
<comment type="caution">
    <text evidence="4">The sequence shown here is derived from an EMBL/GenBank/DDBJ whole genome shotgun (WGS) entry which is preliminary data.</text>
</comment>
<feature type="compositionally biased region" description="Pro residues" evidence="1">
    <location>
        <begin position="30"/>
        <end position="40"/>
    </location>
</feature>
<dbReference type="InterPro" id="IPR015943">
    <property type="entry name" value="WD40/YVTN_repeat-like_dom_sf"/>
</dbReference>
<organism evidence="4 5">
    <name type="scientific">Streptomyces mimosae</name>
    <dbReference type="NCBI Taxonomy" id="2586635"/>
    <lineage>
        <taxon>Bacteria</taxon>
        <taxon>Bacillati</taxon>
        <taxon>Actinomycetota</taxon>
        <taxon>Actinomycetes</taxon>
        <taxon>Kitasatosporales</taxon>
        <taxon>Streptomycetaceae</taxon>
        <taxon>Streptomyces</taxon>
    </lineage>
</organism>
<dbReference type="Proteomes" id="UP000314251">
    <property type="component" value="Unassembled WGS sequence"/>
</dbReference>
<dbReference type="Gene3D" id="2.130.10.10">
    <property type="entry name" value="YVTN repeat-like/Quinoprotein amine dehydrogenase"/>
    <property type="match status" value="1"/>
</dbReference>
<evidence type="ECO:0000256" key="1">
    <source>
        <dbReference type="SAM" id="MobiDB-lite"/>
    </source>
</evidence>
<accession>A0A5N6A997</accession>
<keyword evidence="2" id="KW-1133">Transmembrane helix</keyword>
<reference evidence="4" key="1">
    <citation type="submission" date="2019-10" db="EMBL/GenBank/DDBJ databases">
        <title>Nonomuraea sp. nov., isolated from Phyllanthus amarus.</title>
        <authorList>
            <person name="Klykleung N."/>
            <person name="Tanasupawat S."/>
        </authorList>
    </citation>
    <scope>NUCLEOTIDE SEQUENCE [LARGE SCALE GENOMIC DNA]</scope>
    <source>
        <strain evidence="4">3MP-10</strain>
    </source>
</reference>
<evidence type="ECO:0000313" key="4">
    <source>
        <dbReference type="EMBL" id="KAB8164330.1"/>
    </source>
</evidence>
<feature type="compositionally biased region" description="Gly residues" evidence="1">
    <location>
        <begin position="211"/>
        <end position="231"/>
    </location>
</feature>
<protein>
    <submittedName>
        <fullName evidence="4">PQQ-binding-like beta-propeller repeat protein</fullName>
    </submittedName>
</protein>
<keyword evidence="2" id="KW-0812">Transmembrane</keyword>
<dbReference type="InterPro" id="IPR011047">
    <property type="entry name" value="Quinoprotein_ADH-like_sf"/>
</dbReference>
<feature type="compositionally biased region" description="Pro residues" evidence="1">
    <location>
        <begin position="57"/>
        <end position="69"/>
    </location>
</feature>
<proteinExistence type="predicted"/>
<evidence type="ECO:0000259" key="3">
    <source>
        <dbReference type="Pfam" id="PF13360"/>
    </source>
</evidence>
<dbReference type="RefSeq" id="WP_139669397.1">
    <property type="nucleotide sequence ID" value="NZ_VDLY02000010.1"/>
</dbReference>
<dbReference type="EMBL" id="VDLY02000010">
    <property type="protein sequence ID" value="KAB8164330.1"/>
    <property type="molecule type" value="Genomic_DNA"/>
</dbReference>
<dbReference type="InterPro" id="IPR002372">
    <property type="entry name" value="PQQ_rpt_dom"/>
</dbReference>
<dbReference type="Pfam" id="PF13360">
    <property type="entry name" value="PQQ_2"/>
    <property type="match status" value="1"/>
</dbReference>
<gene>
    <name evidence="4" type="ORF">FH607_017005</name>
</gene>
<evidence type="ECO:0000313" key="5">
    <source>
        <dbReference type="Proteomes" id="UP000314251"/>
    </source>
</evidence>
<feature type="compositionally biased region" description="Pro residues" evidence="1">
    <location>
        <begin position="1"/>
        <end position="21"/>
    </location>
</feature>
<name>A0A5N6A997_9ACTN</name>
<feature type="transmembrane region" description="Helical" evidence="2">
    <location>
        <begin position="173"/>
        <end position="195"/>
    </location>
</feature>
<keyword evidence="5" id="KW-1185">Reference proteome</keyword>
<dbReference type="AlphaFoldDB" id="A0A5N6A997"/>
<dbReference type="SUPFAM" id="SSF50998">
    <property type="entry name" value="Quinoprotein alcohol dehydrogenase-like"/>
    <property type="match status" value="1"/>
</dbReference>
<keyword evidence="2" id="KW-0472">Membrane</keyword>
<feature type="domain" description="Pyrrolo-quinoline quinone repeat" evidence="3">
    <location>
        <begin position="276"/>
        <end position="431"/>
    </location>
</feature>
<dbReference type="OrthoDB" id="3679173at2"/>
<evidence type="ECO:0000256" key="2">
    <source>
        <dbReference type="SAM" id="Phobius"/>
    </source>
</evidence>
<feature type="region of interest" description="Disordered" evidence="1">
    <location>
        <begin position="203"/>
        <end position="235"/>
    </location>
</feature>